<keyword evidence="5" id="KW-0410">Iron transport</keyword>
<dbReference type="Pfam" id="PF13620">
    <property type="entry name" value="CarboxypepD_reg"/>
    <property type="match status" value="1"/>
</dbReference>
<evidence type="ECO:0000256" key="5">
    <source>
        <dbReference type="ARBA" id="ARBA00022496"/>
    </source>
</evidence>
<dbReference type="GO" id="GO:0009279">
    <property type="term" value="C:cell outer membrane"/>
    <property type="evidence" value="ECO:0007669"/>
    <property type="project" value="UniProtKB-SubCell"/>
</dbReference>
<proteinExistence type="inferred from homology"/>
<evidence type="ECO:0000256" key="9">
    <source>
        <dbReference type="ARBA" id="ARBA00023065"/>
    </source>
</evidence>
<keyword evidence="20" id="KW-1185">Reference proteome</keyword>
<feature type="domain" description="TonB-dependent receptor-like beta-barrel" evidence="17">
    <location>
        <begin position="319"/>
        <end position="738"/>
    </location>
</feature>
<dbReference type="InterPro" id="IPR039426">
    <property type="entry name" value="TonB-dep_rcpt-like"/>
</dbReference>
<dbReference type="InterPro" id="IPR010917">
    <property type="entry name" value="TonB_rcpt_CS"/>
</dbReference>
<protein>
    <submittedName>
        <fullName evidence="19">TonB-dependent receptor</fullName>
    </submittedName>
</protein>
<keyword evidence="12 19" id="KW-0675">Receptor</keyword>
<evidence type="ECO:0000259" key="17">
    <source>
        <dbReference type="Pfam" id="PF00593"/>
    </source>
</evidence>
<gene>
    <name evidence="19" type="ORF">GCM10011425_39610</name>
</gene>
<evidence type="ECO:0000256" key="6">
    <source>
        <dbReference type="ARBA" id="ARBA00022692"/>
    </source>
</evidence>
<name>A0A917JCT0_9SPHI</name>
<accession>A0A917JCT0</accession>
<dbReference type="InterPro" id="IPR000531">
    <property type="entry name" value="Beta-barrel_TonB"/>
</dbReference>
<dbReference type="InterPro" id="IPR013784">
    <property type="entry name" value="Carb-bd-like_fold"/>
</dbReference>
<dbReference type="AlphaFoldDB" id="A0A917JCT0"/>
<dbReference type="SUPFAM" id="SSF49452">
    <property type="entry name" value="Starch-binding domain-like"/>
    <property type="match status" value="1"/>
</dbReference>
<evidence type="ECO:0000256" key="13">
    <source>
        <dbReference type="ARBA" id="ARBA00023237"/>
    </source>
</evidence>
<dbReference type="Gene3D" id="2.40.170.20">
    <property type="entry name" value="TonB-dependent receptor, beta-barrel domain"/>
    <property type="match status" value="1"/>
</dbReference>
<reference evidence="19" key="2">
    <citation type="submission" date="2020-09" db="EMBL/GenBank/DDBJ databases">
        <authorList>
            <person name="Sun Q."/>
            <person name="Sedlacek I."/>
        </authorList>
    </citation>
    <scope>NUCLEOTIDE SEQUENCE</scope>
    <source>
        <strain evidence="19">CCM 8711</strain>
    </source>
</reference>
<keyword evidence="13 14" id="KW-0998">Cell outer membrane</keyword>
<dbReference type="Gene3D" id="2.170.130.10">
    <property type="entry name" value="TonB-dependent receptor, plug domain"/>
    <property type="match status" value="1"/>
</dbReference>
<evidence type="ECO:0000259" key="18">
    <source>
        <dbReference type="Pfam" id="PF07715"/>
    </source>
</evidence>
<dbReference type="Pfam" id="PF07715">
    <property type="entry name" value="Plug"/>
    <property type="match status" value="1"/>
</dbReference>
<evidence type="ECO:0000256" key="2">
    <source>
        <dbReference type="ARBA" id="ARBA00009810"/>
    </source>
</evidence>
<keyword evidence="3 14" id="KW-0813">Transport</keyword>
<organism evidence="19 20">
    <name type="scientific">Mucilaginibacter galii</name>
    <dbReference type="NCBI Taxonomy" id="2005073"/>
    <lineage>
        <taxon>Bacteria</taxon>
        <taxon>Pseudomonadati</taxon>
        <taxon>Bacteroidota</taxon>
        <taxon>Sphingobacteriia</taxon>
        <taxon>Sphingobacteriales</taxon>
        <taxon>Sphingobacteriaceae</taxon>
        <taxon>Mucilaginibacter</taxon>
    </lineage>
</organism>
<sequence>MILTALTLFTVQALAQNTASVSGTIKTADGQLLEGVTVSVTGLKLVTSTNDRGEYRFNRVQAGTQIITTKYLSLESQNKEVTLTAGQHTRLDFVMMETSKQLEAVSISSGRVKTLADKKSDYVARMPLKNLENPQVYTVISKELLKQQISIDIVNAVQNTPGAVAYTFPAGGVGIAFRGFISGVNARNGMETSASRSSLDISNVERIEVLKGPSGTLFGSAVSSFGGVVNLVTKKPFDTTSVEVSYTAGSYNLNRLTADVNTPLDKDKTVLFRVNLASNREASFLNYGFNNTYTIAPSLIYKSSDKLTFHFDAEFFNAKNTRRTYNTYTAASGLRTPAELQLDYTTSMFHDDNNGKTSASKFFAQAEYIISGNWKSTTLFSFVGEDVDYSYQSYANWLSPTRAVRQVGMWGPISNNFINLQQNFNGKFSTGGIKHNFLGGINYRYYDGSRRAGGNVVTLDTINVTSNFAPIRRKAVDAIMPLYTTAIADQQTLSAYASDVINVTDRLSAMLSLRVDRFERKKVGNTAGYKQTALSPKLGLVYQVVKDQVSLFGNYMNGFQNLAPVTQPDGSVLVLDPVYAVQYEGGVKAELLNRKLSITASYYNIDIDNATRTEANFTVQDGKQRSKGIDFEVTGNPVAGLSIVAGYAYNDNRIVKSSNAAIEGNKATTSPENVANFWATYTLQNRLKGLGFGFGANYADKNFFTADNTFYMPSYTVYSGTVFYDQSKWRLGVKLNNISSKKYWDIGGNSQAPRNVMASLSFRF</sequence>
<dbReference type="NCBIfam" id="TIGR01783">
    <property type="entry name" value="TonB-siderophor"/>
    <property type="match status" value="1"/>
</dbReference>
<evidence type="ECO:0000256" key="10">
    <source>
        <dbReference type="ARBA" id="ARBA00023077"/>
    </source>
</evidence>
<evidence type="ECO:0000256" key="1">
    <source>
        <dbReference type="ARBA" id="ARBA00004571"/>
    </source>
</evidence>
<reference evidence="19" key="1">
    <citation type="journal article" date="2014" name="Int. J. Syst. Evol. Microbiol.">
        <title>Complete genome sequence of Corynebacterium casei LMG S-19264T (=DSM 44701T), isolated from a smear-ripened cheese.</title>
        <authorList>
            <consortium name="US DOE Joint Genome Institute (JGI-PGF)"/>
            <person name="Walter F."/>
            <person name="Albersmeier A."/>
            <person name="Kalinowski J."/>
            <person name="Ruckert C."/>
        </authorList>
    </citation>
    <scope>NUCLEOTIDE SEQUENCE</scope>
    <source>
        <strain evidence="19">CCM 8711</strain>
    </source>
</reference>
<dbReference type="PROSITE" id="PS52016">
    <property type="entry name" value="TONB_DEPENDENT_REC_3"/>
    <property type="match status" value="1"/>
</dbReference>
<dbReference type="InterPro" id="IPR037066">
    <property type="entry name" value="Plug_dom_sf"/>
</dbReference>
<dbReference type="Gene3D" id="2.60.40.1120">
    <property type="entry name" value="Carboxypeptidase-like, regulatory domain"/>
    <property type="match status" value="1"/>
</dbReference>
<feature type="domain" description="TonB-dependent receptor plug" evidence="18">
    <location>
        <begin position="131"/>
        <end position="221"/>
    </location>
</feature>
<dbReference type="InterPro" id="IPR036942">
    <property type="entry name" value="Beta-barrel_TonB_sf"/>
</dbReference>
<evidence type="ECO:0000256" key="15">
    <source>
        <dbReference type="RuleBase" id="RU003357"/>
    </source>
</evidence>
<evidence type="ECO:0000313" key="19">
    <source>
        <dbReference type="EMBL" id="GGI52749.1"/>
    </source>
</evidence>
<feature type="signal peptide" evidence="16">
    <location>
        <begin position="1"/>
        <end position="15"/>
    </location>
</feature>
<dbReference type="InterPro" id="IPR012910">
    <property type="entry name" value="Plug_dom"/>
</dbReference>
<dbReference type="InterPro" id="IPR010105">
    <property type="entry name" value="TonB_sidphr_rcpt"/>
</dbReference>
<evidence type="ECO:0000256" key="4">
    <source>
        <dbReference type="ARBA" id="ARBA00022452"/>
    </source>
</evidence>
<dbReference type="GO" id="GO:0038023">
    <property type="term" value="F:signaling receptor activity"/>
    <property type="evidence" value="ECO:0007669"/>
    <property type="project" value="InterPro"/>
</dbReference>
<keyword evidence="4 14" id="KW-1134">Transmembrane beta strand</keyword>
<dbReference type="EMBL" id="BMDO01000017">
    <property type="protein sequence ID" value="GGI52749.1"/>
    <property type="molecule type" value="Genomic_DNA"/>
</dbReference>
<keyword evidence="7 16" id="KW-0732">Signal</keyword>
<dbReference type="CDD" id="cd01347">
    <property type="entry name" value="ligand_gated_channel"/>
    <property type="match status" value="1"/>
</dbReference>
<evidence type="ECO:0000256" key="11">
    <source>
        <dbReference type="ARBA" id="ARBA00023136"/>
    </source>
</evidence>
<dbReference type="PANTHER" id="PTHR32552:SF68">
    <property type="entry name" value="FERRICHROME OUTER MEMBRANE TRANSPORTER_PHAGE RECEPTOR"/>
    <property type="match status" value="1"/>
</dbReference>
<dbReference type="Proteomes" id="UP000662074">
    <property type="component" value="Unassembled WGS sequence"/>
</dbReference>
<comment type="caution">
    <text evidence="19">The sequence shown here is derived from an EMBL/GenBank/DDBJ whole genome shotgun (WGS) entry which is preliminary data.</text>
</comment>
<evidence type="ECO:0000256" key="12">
    <source>
        <dbReference type="ARBA" id="ARBA00023170"/>
    </source>
</evidence>
<comment type="similarity">
    <text evidence="2 14 15">Belongs to the TonB-dependent receptor family.</text>
</comment>
<feature type="chain" id="PRO_5037309471" evidence="16">
    <location>
        <begin position="16"/>
        <end position="764"/>
    </location>
</feature>
<keyword evidence="10 15" id="KW-0798">TonB box</keyword>
<keyword evidence="11 14" id="KW-0472">Membrane</keyword>
<evidence type="ECO:0000256" key="3">
    <source>
        <dbReference type="ARBA" id="ARBA00022448"/>
    </source>
</evidence>
<dbReference type="Pfam" id="PF00593">
    <property type="entry name" value="TonB_dep_Rec_b-barrel"/>
    <property type="match status" value="1"/>
</dbReference>
<evidence type="ECO:0000256" key="14">
    <source>
        <dbReference type="PROSITE-ProRule" id="PRU01360"/>
    </source>
</evidence>
<dbReference type="PROSITE" id="PS01156">
    <property type="entry name" value="TONB_DEPENDENT_REC_2"/>
    <property type="match status" value="1"/>
</dbReference>
<keyword evidence="8" id="KW-0408">Iron</keyword>
<evidence type="ECO:0000256" key="8">
    <source>
        <dbReference type="ARBA" id="ARBA00023004"/>
    </source>
</evidence>
<evidence type="ECO:0000256" key="16">
    <source>
        <dbReference type="SAM" id="SignalP"/>
    </source>
</evidence>
<keyword evidence="9" id="KW-0406">Ion transport</keyword>
<dbReference type="GO" id="GO:0015891">
    <property type="term" value="P:siderophore transport"/>
    <property type="evidence" value="ECO:0007669"/>
    <property type="project" value="InterPro"/>
</dbReference>
<evidence type="ECO:0000313" key="20">
    <source>
        <dbReference type="Proteomes" id="UP000662074"/>
    </source>
</evidence>
<dbReference type="PANTHER" id="PTHR32552">
    <property type="entry name" value="FERRICHROME IRON RECEPTOR-RELATED"/>
    <property type="match status" value="1"/>
</dbReference>
<keyword evidence="6 14" id="KW-0812">Transmembrane</keyword>
<dbReference type="GO" id="GO:0015344">
    <property type="term" value="F:siderophore uptake transmembrane transporter activity"/>
    <property type="evidence" value="ECO:0007669"/>
    <property type="project" value="TreeGrafter"/>
</dbReference>
<dbReference type="GO" id="GO:0030246">
    <property type="term" value="F:carbohydrate binding"/>
    <property type="evidence" value="ECO:0007669"/>
    <property type="project" value="InterPro"/>
</dbReference>
<evidence type="ECO:0000256" key="7">
    <source>
        <dbReference type="ARBA" id="ARBA00022729"/>
    </source>
</evidence>
<dbReference type="SUPFAM" id="SSF56935">
    <property type="entry name" value="Porins"/>
    <property type="match status" value="1"/>
</dbReference>
<comment type="subcellular location">
    <subcellularLocation>
        <location evidence="1 14">Cell outer membrane</location>
        <topology evidence="1 14">Multi-pass membrane protein</topology>
    </subcellularLocation>
</comment>